<feature type="domain" description="DUF7619" evidence="4">
    <location>
        <begin position="736"/>
        <end position="871"/>
    </location>
</feature>
<proteinExistence type="predicted"/>
<keyword evidence="6" id="KW-1185">Reference proteome</keyword>
<dbReference type="Pfam" id="PF24595">
    <property type="entry name" value="DUF7619"/>
    <property type="match status" value="1"/>
</dbReference>
<keyword evidence="1 2" id="KW-0732">Signal</keyword>
<accession>A0ABS3T1M6</accession>
<evidence type="ECO:0000313" key="5">
    <source>
        <dbReference type="EMBL" id="MBO3116169.1"/>
    </source>
</evidence>
<evidence type="ECO:0000313" key="6">
    <source>
        <dbReference type="Proteomes" id="UP000676776"/>
    </source>
</evidence>
<comment type="caution">
    <text evidence="5">The sequence shown here is derived from an EMBL/GenBank/DDBJ whole genome shotgun (WGS) entry which is preliminary data.</text>
</comment>
<evidence type="ECO:0000259" key="4">
    <source>
        <dbReference type="Pfam" id="PF24595"/>
    </source>
</evidence>
<organism evidence="5 6">
    <name type="scientific">Winogradskyella pelagia</name>
    <dbReference type="NCBI Taxonomy" id="2819984"/>
    <lineage>
        <taxon>Bacteria</taxon>
        <taxon>Pseudomonadati</taxon>
        <taxon>Bacteroidota</taxon>
        <taxon>Flavobacteriia</taxon>
        <taxon>Flavobacteriales</taxon>
        <taxon>Flavobacteriaceae</taxon>
        <taxon>Winogradskyella</taxon>
    </lineage>
</organism>
<dbReference type="InterPro" id="IPR026444">
    <property type="entry name" value="Secre_tail"/>
</dbReference>
<reference evidence="5 6" key="1">
    <citation type="submission" date="2021-03" db="EMBL/GenBank/DDBJ databases">
        <title>Winogradskyella sp. nov., isolated from costal sediment.</title>
        <authorList>
            <person name="Gao C."/>
        </authorList>
    </citation>
    <scope>NUCLEOTIDE SEQUENCE [LARGE SCALE GENOMIC DNA]</scope>
    <source>
        <strain evidence="5 6">DF17</strain>
    </source>
</reference>
<dbReference type="NCBIfam" id="TIGR04183">
    <property type="entry name" value="Por_Secre_tail"/>
    <property type="match status" value="1"/>
</dbReference>
<dbReference type="EMBL" id="JAGEVF010000003">
    <property type="protein sequence ID" value="MBO3116169.1"/>
    <property type="molecule type" value="Genomic_DNA"/>
</dbReference>
<dbReference type="InterPro" id="IPR055353">
    <property type="entry name" value="DUF7619"/>
</dbReference>
<evidence type="ECO:0000256" key="2">
    <source>
        <dbReference type="SAM" id="SignalP"/>
    </source>
</evidence>
<evidence type="ECO:0000259" key="3">
    <source>
        <dbReference type="Pfam" id="PF18962"/>
    </source>
</evidence>
<gene>
    <name evidence="5" type="ORF">J4050_05385</name>
</gene>
<dbReference type="RefSeq" id="WP_208153042.1">
    <property type="nucleotide sequence ID" value="NZ_JAGEVF010000003.1"/>
</dbReference>
<sequence>MKVKSRNLVYSIVCLVLISAVHLNAQVVANPPPDLEICENVEFQFQSDGFEFVDLTQQDVFIIGAQTDVSVTYFTSLQDAQTFNSPITQPGNYLTNTTEIFASLDDNNSSDYDITSFTVIIHIPPFVNASEAIVCDDEVLDGITEFTFEDDFKYFRSLQDAQNDINQLPETFSNLIPFNDQVYRRLDDVNGCFAIAVMFLEVSIEPVLTTPTALQSCGNNGVAVFDLTLKNEEIRENSQFYEFEYYYNNQIINNPTEFVNTTNPQVVEVLVQGTNSNSCSNIVSLELIVNEGENPEITNIPTQFLCPDDQGVFDLTSYENQLVSNTTDLSFTYYLDYVDMLLGNNPIADPNNFEIPLDGIIVFVAVENVNSNCKSYSTIKFDFLTNCQISCNAPVNITHCYGRGNKWFTFRSENGSPLILSFNAGSIHIEDDLYVVDSDGTVLYDDSGYTVGDPFINDISGLVFQSTGDLLRFQIQSRNNTSNNCEEGTGYIPWNFDVFCSDNVGQIQLQAFYDENNNGQLDTNEAYFNEGEFTYEINDDGNTTTVQTSTGQFGLFSFNDTDTYDLTFNLFTENENCFLVSPQSFENITASIGMSETFSFAVTDSQNCHDLSVSLINPSAPPRPGFNYYNTLNLENVGTTIISGSVEVVFDNQVSLLSTSTDSGYTISGTSEGFNLDFLDLNPGETISVFVNLNCSVSAFLGDIITNEANYVNAINDLNDENNTSTLVQEVVNSYDPNNKYESRGPQIVIDDFGTEDYLYYTINFQNLGNADAINVRIEDVLSPNLDPSTARMVSSSHDYVFEQTNNTLIWTFRNINLPSADQDFDLSQGYVSFKIKPNAGFPQVGRTILNSASIFFDFNSAINTNSFQTEFIEALSVDDFTAMEVKLFPNPAKDNVIIQFNSPSNDCDIEIYDLHGKLIKALYSNEQKELIIGVSDLGSGFYFIKLRQNQQAFTYKLLVR</sequence>
<feature type="domain" description="Secretion system C-terminal sorting" evidence="3">
    <location>
        <begin position="888"/>
        <end position="960"/>
    </location>
</feature>
<name>A0ABS3T1M6_9FLAO</name>
<protein>
    <submittedName>
        <fullName evidence="5">T9SS type A sorting domain-containing protein</fullName>
    </submittedName>
</protein>
<evidence type="ECO:0000256" key="1">
    <source>
        <dbReference type="ARBA" id="ARBA00022729"/>
    </source>
</evidence>
<feature type="chain" id="PRO_5045402636" evidence="2">
    <location>
        <begin position="26"/>
        <end position="961"/>
    </location>
</feature>
<feature type="signal peptide" evidence="2">
    <location>
        <begin position="1"/>
        <end position="25"/>
    </location>
</feature>
<dbReference type="Pfam" id="PF18962">
    <property type="entry name" value="Por_Secre_tail"/>
    <property type="match status" value="1"/>
</dbReference>
<dbReference type="Proteomes" id="UP000676776">
    <property type="component" value="Unassembled WGS sequence"/>
</dbReference>